<keyword evidence="3 4" id="KW-0143">Chaperone</keyword>
<name>A0ABY3MTU3_9GAMM</name>
<dbReference type="EMBL" id="PJAI02000021">
    <property type="protein sequence ID" value="TYK64615.1"/>
    <property type="molecule type" value="Genomic_DNA"/>
</dbReference>
<dbReference type="RefSeq" id="WP_101344222.1">
    <property type="nucleotide sequence ID" value="NZ_PJAI02000021.1"/>
</dbReference>
<comment type="similarity">
    <text evidence="1 4">Belongs to the UreD family.</text>
</comment>
<evidence type="ECO:0000256" key="4">
    <source>
        <dbReference type="HAMAP-Rule" id="MF_01384"/>
    </source>
</evidence>
<keyword evidence="2 4" id="KW-0996">Nickel insertion</keyword>
<evidence type="ECO:0000313" key="5">
    <source>
        <dbReference type="EMBL" id="TYK64615.1"/>
    </source>
</evidence>
<keyword evidence="4" id="KW-0963">Cytoplasm</keyword>
<sequence>MTIDTVTEHAKPVVNDLITTASAPKNAPRNSWLANLSLEFSLTPSGTQLTRTKRNGPLSVQKAFYPEGRDCAHIYLLHPPAGIVSGDELRLNIQVNEQAHSLVTTPGANRFYRAREDLTIGDSKQIQHCELLLAKQAKCENFPLETIVYEGADGFNTVDVYLQPDSAYLGWDITCLGLPSSDQYFNKGSYTQLNRVYCADTLIYHDRIAIKPENNIHQHIAGLNNHSVFATFMAYAPTGQPSEIEHKALVEQLRECMLEAGAEHKISISQIRQLLVIRYLGQHAEECKSLFILLWQKIRPLYLNKAANIPRVWHT</sequence>
<gene>
    <name evidence="4" type="primary">ureD</name>
    <name evidence="5" type="ORF">CWS31_014825</name>
</gene>
<reference evidence="5 6" key="1">
    <citation type="submission" date="2019-08" db="EMBL/GenBank/DDBJ databases">
        <title>Microbe sample from Colwellia echini.</title>
        <authorList>
            <person name="Christiansen L."/>
            <person name="Pathiraja D."/>
            <person name="Schultz-Johansen M."/>
            <person name="Choi I.-G."/>
            <person name="Stougaard P."/>
        </authorList>
    </citation>
    <scope>NUCLEOTIDE SEQUENCE [LARGE SCALE GENOMIC DNA]</scope>
    <source>
        <strain evidence="5 6">A3</strain>
    </source>
</reference>
<dbReference type="PANTHER" id="PTHR33643">
    <property type="entry name" value="UREASE ACCESSORY PROTEIN D"/>
    <property type="match status" value="1"/>
</dbReference>
<dbReference type="Proteomes" id="UP000815846">
    <property type="component" value="Unassembled WGS sequence"/>
</dbReference>
<dbReference type="Pfam" id="PF01774">
    <property type="entry name" value="UreD"/>
    <property type="match status" value="1"/>
</dbReference>
<evidence type="ECO:0000313" key="6">
    <source>
        <dbReference type="Proteomes" id="UP000815846"/>
    </source>
</evidence>
<keyword evidence="6" id="KW-1185">Reference proteome</keyword>
<dbReference type="PANTHER" id="PTHR33643:SF1">
    <property type="entry name" value="UREASE ACCESSORY PROTEIN D"/>
    <property type="match status" value="1"/>
</dbReference>
<proteinExistence type="inferred from homology"/>
<evidence type="ECO:0000256" key="3">
    <source>
        <dbReference type="ARBA" id="ARBA00023186"/>
    </source>
</evidence>
<dbReference type="InterPro" id="IPR002669">
    <property type="entry name" value="UreD"/>
</dbReference>
<organism evidence="5 6">
    <name type="scientific">Colwellia echini</name>
    <dbReference type="NCBI Taxonomy" id="1982103"/>
    <lineage>
        <taxon>Bacteria</taxon>
        <taxon>Pseudomonadati</taxon>
        <taxon>Pseudomonadota</taxon>
        <taxon>Gammaproteobacteria</taxon>
        <taxon>Alteromonadales</taxon>
        <taxon>Colwelliaceae</taxon>
        <taxon>Colwellia</taxon>
    </lineage>
</organism>
<comment type="caution">
    <text evidence="5">The sequence shown here is derived from an EMBL/GenBank/DDBJ whole genome shotgun (WGS) entry which is preliminary data.</text>
</comment>
<comment type="subunit">
    <text evidence="4">UreD, UreF and UreG form a complex that acts as a GTP-hydrolysis-dependent molecular chaperone, activating the urease apoprotein by helping to assemble the nickel containing metallocenter of UreC. The UreE protein probably delivers the nickel.</text>
</comment>
<dbReference type="HAMAP" id="MF_01384">
    <property type="entry name" value="UreD"/>
    <property type="match status" value="1"/>
</dbReference>
<comment type="subcellular location">
    <subcellularLocation>
        <location evidence="4">Cytoplasm</location>
    </subcellularLocation>
</comment>
<accession>A0ABY3MTU3</accession>
<evidence type="ECO:0000256" key="1">
    <source>
        <dbReference type="ARBA" id="ARBA00007177"/>
    </source>
</evidence>
<evidence type="ECO:0000256" key="2">
    <source>
        <dbReference type="ARBA" id="ARBA00022988"/>
    </source>
</evidence>
<comment type="function">
    <text evidence="4">Required for maturation of urease via the functional incorporation of the urease nickel metallocenter.</text>
</comment>
<protein>
    <recommendedName>
        <fullName evidence="4">Urease accessory protein UreD</fullName>
    </recommendedName>
</protein>